<reference evidence="2 3" key="1">
    <citation type="submission" date="2017-05" db="EMBL/GenBank/DDBJ databases">
        <title>Complete and WGS of Bordetella genogroups.</title>
        <authorList>
            <person name="Spilker T."/>
            <person name="LiPuma J."/>
        </authorList>
    </citation>
    <scope>NUCLEOTIDE SEQUENCE [LARGE SCALE GENOMIC DNA]</scope>
    <source>
        <strain evidence="2 3">AU10456</strain>
    </source>
</reference>
<comment type="caution">
    <text evidence="2">The sequence shown here is derived from an EMBL/GenBank/DDBJ whole genome shotgun (WGS) entry which is preliminary data.</text>
</comment>
<dbReference type="Pfam" id="PF01882">
    <property type="entry name" value="DUF58"/>
    <property type="match status" value="1"/>
</dbReference>
<feature type="domain" description="DUF58" evidence="1">
    <location>
        <begin position="54"/>
        <end position="257"/>
    </location>
</feature>
<keyword evidence="3" id="KW-1185">Reference proteome</keyword>
<evidence type="ECO:0000313" key="2">
    <source>
        <dbReference type="EMBL" id="OZI52024.1"/>
    </source>
</evidence>
<organism evidence="2 3">
    <name type="scientific">Bordetella genomosp. 5</name>
    <dbReference type="NCBI Taxonomy" id="1395608"/>
    <lineage>
        <taxon>Bacteria</taxon>
        <taxon>Pseudomonadati</taxon>
        <taxon>Pseudomonadota</taxon>
        <taxon>Betaproteobacteria</taxon>
        <taxon>Burkholderiales</taxon>
        <taxon>Alcaligenaceae</taxon>
        <taxon>Bordetella</taxon>
    </lineage>
</organism>
<evidence type="ECO:0000313" key="3">
    <source>
        <dbReference type="Proteomes" id="UP000216913"/>
    </source>
</evidence>
<dbReference type="RefSeq" id="WP_094799981.1">
    <property type="nucleotide sequence ID" value="NZ_NEVP01000006.1"/>
</dbReference>
<accession>A0A261TQT7</accession>
<dbReference type="PANTHER" id="PTHR33608:SF12">
    <property type="entry name" value="DUF58 DOMAIN-CONTAINING PROTEIN"/>
    <property type="match status" value="1"/>
</dbReference>
<dbReference type="PANTHER" id="PTHR33608">
    <property type="entry name" value="BLL2464 PROTEIN"/>
    <property type="match status" value="1"/>
</dbReference>
<gene>
    <name evidence="2" type="ORF">CAL25_10995</name>
</gene>
<sequence>MTTAPDPAHVSLRALMALEPAARGLSLSARQRAGSVLAGPHGSRLRGRGLDFVELRRYLPGDDLRQLDARASLRLGKPFVRVYSEERDRPVVLLIDQRMSMFFGSVRFFKSVIAAELAALCAWAALRAGDRVGGAVMTDEGVQTLRPLRSRAGVQALLGRVANANAALSAQQRARDAAGVLDTALRTARGQAPHDCLIVVISDFAGAGVQTESELRRLRAHNDVIAMLVYDPLAQRLPRGGRVRVSQGEVQLDLSLAQARTHRPLADFFSQRLSGVSDILRAARVPVLPIGSDDAALPQLRRALGLLQDAPRREAA</sequence>
<dbReference type="EMBL" id="NEVP01000006">
    <property type="protein sequence ID" value="OZI52024.1"/>
    <property type="molecule type" value="Genomic_DNA"/>
</dbReference>
<evidence type="ECO:0000259" key="1">
    <source>
        <dbReference type="Pfam" id="PF01882"/>
    </source>
</evidence>
<dbReference type="InterPro" id="IPR002881">
    <property type="entry name" value="DUF58"/>
</dbReference>
<proteinExistence type="predicted"/>
<name>A0A261TQT7_9BORD</name>
<dbReference type="OrthoDB" id="9776116at2"/>
<dbReference type="Proteomes" id="UP000216913">
    <property type="component" value="Unassembled WGS sequence"/>
</dbReference>
<dbReference type="AlphaFoldDB" id="A0A261TQT7"/>
<protein>
    <submittedName>
        <fullName evidence="2">DUF58 domain-containing protein</fullName>
    </submittedName>
</protein>